<sequence>MFPYFDHYSDQIVKNKNETFVFDAVLFAQVLTDRRLQLGLTTRQLAKRANISQPYVVALERSRNGIDVKKTSAMSPSPTVDMITRLATALQMSANELFSLAVRPAGKHVLLLLEDDMMTSLDRARNASTKSATLTDETPQEWLCAGGPVDRNKHNDQNCLAINLHRDTNNAYKPKAIAASLSNELSRHQPNISGSNIGIIFDETSSQMNHVNNPMAIIEFEHDWSRVVTDATQAVGAFAAWNICVYRIENLLSLNNPAEVAQDLLRSHDNVWSARNKSVITGNSAAKRLLTLVRPKDVSVKGWSTHTNAVVQELQLSA</sequence>
<dbReference type="CDD" id="cd00093">
    <property type="entry name" value="HTH_XRE"/>
    <property type="match status" value="1"/>
</dbReference>
<organism evidence="2 3">
    <name type="scientific">Acidimicrobiia bacterium BACL6 MAG-120924-bin43</name>
    <dbReference type="NCBI Taxonomy" id="1655583"/>
    <lineage>
        <taxon>Bacteria</taxon>
        <taxon>Bacillati</taxon>
        <taxon>Actinomycetota</taxon>
        <taxon>Acidimicrobiia</taxon>
        <taxon>acIV cluster</taxon>
    </lineage>
</organism>
<comment type="caution">
    <text evidence="2">The sequence shown here is derived from an EMBL/GenBank/DDBJ whole genome shotgun (WGS) entry which is preliminary data.</text>
</comment>
<feature type="domain" description="HTH cro/C1-type" evidence="1">
    <location>
        <begin position="31"/>
        <end position="97"/>
    </location>
</feature>
<accession>A0A0R2QAV3</accession>
<reference evidence="2 3" key="1">
    <citation type="submission" date="2015-10" db="EMBL/GenBank/DDBJ databases">
        <title>Metagenome-Assembled Genomes uncover a global brackish microbiome.</title>
        <authorList>
            <person name="Hugerth L.W."/>
            <person name="Larsson J."/>
            <person name="Alneberg J."/>
            <person name="Lindh M.V."/>
            <person name="Legrand C."/>
            <person name="Pinhassi J."/>
            <person name="Andersson A.F."/>
        </authorList>
    </citation>
    <scope>NUCLEOTIDE SEQUENCE [LARGE SCALE GENOMIC DNA]</scope>
    <source>
        <strain evidence="2">BACL6 MAG-120924-bin43</strain>
    </source>
</reference>
<dbReference type="EMBL" id="LIBJ01000357">
    <property type="protein sequence ID" value="KRO46130.1"/>
    <property type="molecule type" value="Genomic_DNA"/>
</dbReference>
<dbReference type="PROSITE" id="PS50943">
    <property type="entry name" value="HTH_CROC1"/>
    <property type="match status" value="1"/>
</dbReference>
<name>A0A0R2QAV3_9ACTN</name>
<dbReference type="GO" id="GO:0003677">
    <property type="term" value="F:DNA binding"/>
    <property type="evidence" value="ECO:0007669"/>
    <property type="project" value="InterPro"/>
</dbReference>
<dbReference type="Gene3D" id="1.10.260.40">
    <property type="entry name" value="lambda repressor-like DNA-binding domains"/>
    <property type="match status" value="1"/>
</dbReference>
<evidence type="ECO:0000259" key="1">
    <source>
        <dbReference type="PROSITE" id="PS50943"/>
    </source>
</evidence>
<dbReference type="Proteomes" id="UP000051017">
    <property type="component" value="Unassembled WGS sequence"/>
</dbReference>
<dbReference type="SUPFAM" id="SSF47413">
    <property type="entry name" value="lambda repressor-like DNA-binding domains"/>
    <property type="match status" value="1"/>
</dbReference>
<proteinExistence type="predicted"/>
<protein>
    <recommendedName>
        <fullName evidence="1">HTH cro/C1-type domain-containing protein</fullName>
    </recommendedName>
</protein>
<evidence type="ECO:0000313" key="2">
    <source>
        <dbReference type="EMBL" id="KRO46130.1"/>
    </source>
</evidence>
<evidence type="ECO:0000313" key="3">
    <source>
        <dbReference type="Proteomes" id="UP000051017"/>
    </source>
</evidence>
<dbReference type="AlphaFoldDB" id="A0A0R2QAV3"/>
<dbReference type="InterPro" id="IPR001387">
    <property type="entry name" value="Cro/C1-type_HTH"/>
</dbReference>
<dbReference type="SMART" id="SM00530">
    <property type="entry name" value="HTH_XRE"/>
    <property type="match status" value="1"/>
</dbReference>
<dbReference type="InterPro" id="IPR010982">
    <property type="entry name" value="Lambda_DNA-bd_dom_sf"/>
</dbReference>
<gene>
    <name evidence="2" type="ORF">ABR75_01460</name>
</gene>